<organism evidence="1 2">
    <name type="scientific">Prosthecobacter vanneervenii</name>
    <dbReference type="NCBI Taxonomy" id="48466"/>
    <lineage>
        <taxon>Bacteria</taxon>
        <taxon>Pseudomonadati</taxon>
        <taxon>Verrucomicrobiota</taxon>
        <taxon>Verrucomicrobiia</taxon>
        <taxon>Verrucomicrobiales</taxon>
        <taxon>Verrucomicrobiaceae</taxon>
        <taxon>Prosthecobacter</taxon>
    </lineage>
</organism>
<evidence type="ECO:0000313" key="2">
    <source>
        <dbReference type="Proteomes" id="UP000590740"/>
    </source>
</evidence>
<name>A0A7W8DN07_9BACT</name>
<dbReference type="EMBL" id="JACHIG010000020">
    <property type="protein sequence ID" value="MBB5035600.1"/>
    <property type="molecule type" value="Genomic_DNA"/>
</dbReference>
<dbReference type="RefSeq" id="WP_184344559.1">
    <property type="nucleotide sequence ID" value="NZ_JACHIG010000020.1"/>
</dbReference>
<dbReference type="InterPro" id="IPR011990">
    <property type="entry name" value="TPR-like_helical_dom_sf"/>
</dbReference>
<evidence type="ECO:0000313" key="1">
    <source>
        <dbReference type="EMBL" id="MBB5035600.1"/>
    </source>
</evidence>
<reference evidence="1 2" key="1">
    <citation type="submission" date="2020-08" db="EMBL/GenBank/DDBJ databases">
        <title>Genomic Encyclopedia of Type Strains, Phase IV (KMG-IV): sequencing the most valuable type-strain genomes for metagenomic binning, comparative biology and taxonomic classification.</title>
        <authorList>
            <person name="Goeker M."/>
        </authorList>
    </citation>
    <scope>NUCLEOTIDE SEQUENCE [LARGE SCALE GENOMIC DNA]</scope>
    <source>
        <strain evidence="1 2">DSM 12252</strain>
    </source>
</reference>
<dbReference type="SUPFAM" id="SSF48452">
    <property type="entry name" value="TPR-like"/>
    <property type="match status" value="1"/>
</dbReference>
<gene>
    <name evidence="1" type="ORF">HNQ65_005213</name>
</gene>
<proteinExistence type="predicted"/>
<dbReference type="Gene3D" id="1.25.40.10">
    <property type="entry name" value="Tetratricopeptide repeat domain"/>
    <property type="match status" value="1"/>
</dbReference>
<protein>
    <submittedName>
        <fullName evidence="1">Uncharacterized protein</fullName>
    </submittedName>
</protein>
<accession>A0A7W8DN07</accession>
<sequence>MSRSARQALLLIFSYSMLAVAWGWRLHANDKIPDAKVDASLEATRTGLAAKLAHAPKHLQMAAVMQLGLLPDAELRALQNWTKMMPEQRVRQLTVQHGPLPTPSPLNTALIFAEIQQPDAPLLEDSRMFVSASGDRMEEADKIAALEMLATQALETNEHSLAISIHERVCEFPSAIWQNVLSLTEAAHAARRPAAALRVVNEWLAAKPSRLDAKQQEEALDLQLSLLLEGSRYAEASRISLDALRALKPSAGLPPRMLERALLATRAAGESAELLPWIEFQLRTFADHQRSVSSLSTGTKVDPEYRRWVNEGACIADLNHQSSIACDLFFRLAAMGETRVLARLHTLATQMRRDKELSSVIASLQSRLGPIQLAQALADGGAPAAARAVLAPHLEASPNDRAAWHLLTEIDIMQRGEASAPVLWETLLKRFPDDVHALGELSKLQMASAQYPQALRTLQSIPESQRDENALRSIVSLAIQLDDIPAAHRAQQLIISSAAHPAVSDVMALTTTSQQHADTMAVEAAQSEALAKLPSGTDFHRSLTAKMETGEASQFSTAAKAR</sequence>
<dbReference type="Proteomes" id="UP000590740">
    <property type="component" value="Unassembled WGS sequence"/>
</dbReference>
<dbReference type="AlphaFoldDB" id="A0A7W8DN07"/>
<keyword evidence="2" id="KW-1185">Reference proteome</keyword>
<comment type="caution">
    <text evidence="1">The sequence shown here is derived from an EMBL/GenBank/DDBJ whole genome shotgun (WGS) entry which is preliminary data.</text>
</comment>
<dbReference type="Pfam" id="PF14559">
    <property type="entry name" value="TPR_19"/>
    <property type="match status" value="1"/>
</dbReference>